<dbReference type="Proteomes" id="UP001281410">
    <property type="component" value="Unassembled WGS sequence"/>
</dbReference>
<evidence type="ECO:0000259" key="1">
    <source>
        <dbReference type="Pfam" id="PF13966"/>
    </source>
</evidence>
<dbReference type="EMBL" id="JANJYJ010000001">
    <property type="protein sequence ID" value="KAK3228412.1"/>
    <property type="molecule type" value="Genomic_DNA"/>
</dbReference>
<dbReference type="GO" id="GO:0003676">
    <property type="term" value="F:nucleic acid binding"/>
    <property type="evidence" value="ECO:0007669"/>
    <property type="project" value="InterPro"/>
</dbReference>
<accession>A0AAE0EHX3</accession>
<sequence length="195" mass="22197">MHWCTWDRLCKPKVDRGLGFRNLEIFNRAFLARQCWRVLKSLNCLAAKTLKGKEDMDAILSILISTSQAYDVLLWHYDKSGMYTIKSRYWLGSSVREAACSSGRGESVGWWKFLWEAPIPLKVKFFVWKACQDWLPTMHNLSCRGFVMVSCAQRIVTNYSPQVADAVAIYRGLQFAKNSGLGPIMVESDAASVVN</sequence>
<keyword evidence="3" id="KW-1185">Reference proteome</keyword>
<evidence type="ECO:0000313" key="2">
    <source>
        <dbReference type="EMBL" id="KAK3228412.1"/>
    </source>
</evidence>
<protein>
    <recommendedName>
        <fullName evidence="1">Reverse transcriptase zinc-binding domain-containing protein</fullName>
    </recommendedName>
</protein>
<comment type="caution">
    <text evidence="2">The sequence shown here is derived from an EMBL/GenBank/DDBJ whole genome shotgun (WGS) entry which is preliminary data.</text>
</comment>
<evidence type="ECO:0000313" key="3">
    <source>
        <dbReference type="Proteomes" id="UP001281410"/>
    </source>
</evidence>
<dbReference type="AlphaFoldDB" id="A0AAE0EHX3"/>
<gene>
    <name evidence="2" type="ORF">Dsin_000293</name>
</gene>
<dbReference type="GO" id="GO:0004523">
    <property type="term" value="F:RNA-DNA hybrid ribonuclease activity"/>
    <property type="evidence" value="ECO:0007669"/>
    <property type="project" value="InterPro"/>
</dbReference>
<dbReference type="Pfam" id="PF13966">
    <property type="entry name" value="zf-RVT"/>
    <property type="match status" value="1"/>
</dbReference>
<reference evidence="2" key="1">
    <citation type="journal article" date="2023" name="Plant J.">
        <title>Genome sequences and population genomics provide insights into the demographic history, inbreeding, and mutation load of two 'living fossil' tree species of Dipteronia.</title>
        <authorList>
            <person name="Feng Y."/>
            <person name="Comes H.P."/>
            <person name="Chen J."/>
            <person name="Zhu S."/>
            <person name="Lu R."/>
            <person name="Zhang X."/>
            <person name="Li P."/>
            <person name="Qiu J."/>
            <person name="Olsen K.M."/>
            <person name="Qiu Y."/>
        </authorList>
    </citation>
    <scope>NUCLEOTIDE SEQUENCE</scope>
    <source>
        <strain evidence="2">NBL</strain>
    </source>
</reference>
<dbReference type="InterPro" id="IPR026960">
    <property type="entry name" value="RVT-Znf"/>
</dbReference>
<proteinExistence type="predicted"/>
<feature type="domain" description="Reverse transcriptase zinc-binding" evidence="1">
    <location>
        <begin position="103"/>
        <end position="150"/>
    </location>
</feature>
<name>A0AAE0EHX3_9ROSI</name>
<organism evidence="2 3">
    <name type="scientific">Dipteronia sinensis</name>
    <dbReference type="NCBI Taxonomy" id="43782"/>
    <lineage>
        <taxon>Eukaryota</taxon>
        <taxon>Viridiplantae</taxon>
        <taxon>Streptophyta</taxon>
        <taxon>Embryophyta</taxon>
        <taxon>Tracheophyta</taxon>
        <taxon>Spermatophyta</taxon>
        <taxon>Magnoliopsida</taxon>
        <taxon>eudicotyledons</taxon>
        <taxon>Gunneridae</taxon>
        <taxon>Pentapetalae</taxon>
        <taxon>rosids</taxon>
        <taxon>malvids</taxon>
        <taxon>Sapindales</taxon>
        <taxon>Sapindaceae</taxon>
        <taxon>Hippocastanoideae</taxon>
        <taxon>Acereae</taxon>
        <taxon>Dipteronia</taxon>
    </lineage>
</organism>